<dbReference type="InterPro" id="IPR023914">
    <property type="entry name" value="Pyrrolys_PylD"/>
</dbReference>
<dbReference type="GO" id="GO:0050661">
    <property type="term" value="F:NADP binding"/>
    <property type="evidence" value="ECO:0007669"/>
    <property type="project" value="InterPro"/>
</dbReference>
<evidence type="ECO:0000313" key="4">
    <source>
        <dbReference type="Proteomes" id="UP000675664"/>
    </source>
</evidence>
<dbReference type="EMBL" id="JAGSND010000008">
    <property type="protein sequence ID" value="MBR0598810.1"/>
    <property type="molecule type" value="Genomic_DNA"/>
</dbReference>
<evidence type="ECO:0000259" key="1">
    <source>
        <dbReference type="Pfam" id="PF03446"/>
    </source>
</evidence>
<protein>
    <submittedName>
        <fullName evidence="3">3-methylornithyl-N6-L-lysine dehydrogenase PylD</fullName>
    </submittedName>
</protein>
<sequence length="267" mass="29008">MTRLIRDWLADIEDGIKEYQQILKAKTGLNYAALAAKASGCSAGDIERASLSLKVAVVPVTSGLGMIGSFAQSVAAVVGVMGFQTFVTSHTDVDGIYEAYQNGADMVFIADDNRFISMNLHKKKMADNNNATALGYIAALEGACGTLAGKEVLLLGCGVLGREFLKALKKRGASVSVYDKDQEKRSDLEKEDVRVLSAPEEISGYRYVIDATNQEGWLKRTMLHPDVWLMSPGIPLSLDQDAYRCHSDRVVHDYLQIGVAVMLGLIL</sequence>
<dbReference type="Gene3D" id="3.40.50.12150">
    <property type="match status" value="1"/>
</dbReference>
<keyword evidence="4" id="KW-1185">Reference proteome</keyword>
<comment type="caution">
    <text evidence="3">The sequence shown here is derived from an EMBL/GenBank/DDBJ whole genome shotgun (WGS) entry which is preliminary data.</text>
</comment>
<name>A0A8J8B3Y9_9FIRM</name>
<evidence type="ECO:0000313" key="3">
    <source>
        <dbReference type="EMBL" id="MBR0598810.1"/>
    </source>
</evidence>
<dbReference type="Pfam" id="PF03446">
    <property type="entry name" value="NAD_binding_2"/>
    <property type="match status" value="1"/>
</dbReference>
<reference evidence="3" key="1">
    <citation type="submission" date="2021-04" db="EMBL/GenBank/DDBJ databases">
        <title>Sinoanaerobacter chloroacetimidivorans sp. nov., an obligate anaerobic bacterium isolated from anaerobic sludge.</title>
        <authorList>
            <person name="Bao Y."/>
        </authorList>
    </citation>
    <scope>NUCLEOTIDE SEQUENCE</scope>
    <source>
        <strain evidence="3">BAD-6</strain>
    </source>
</reference>
<accession>A0A8J8B3Y9</accession>
<dbReference type="InterPro" id="IPR006115">
    <property type="entry name" value="6PGDH_NADP-bd"/>
</dbReference>
<dbReference type="RefSeq" id="WP_227018933.1">
    <property type="nucleotide sequence ID" value="NZ_JAGSND010000008.1"/>
</dbReference>
<dbReference type="NCBIfam" id="TIGR03911">
    <property type="entry name" value="pyrrolys_PylD"/>
    <property type="match status" value="1"/>
</dbReference>
<proteinExistence type="predicted"/>
<dbReference type="Gene3D" id="3.40.50.720">
    <property type="entry name" value="NAD(P)-binding Rossmann-like Domain"/>
    <property type="match status" value="1"/>
</dbReference>
<organism evidence="3 4">
    <name type="scientific">Sinanaerobacter chloroacetimidivorans</name>
    <dbReference type="NCBI Taxonomy" id="2818044"/>
    <lineage>
        <taxon>Bacteria</taxon>
        <taxon>Bacillati</taxon>
        <taxon>Bacillota</taxon>
        <taxon>Clostridia</taxon>
        <taxon>Peptostreptococcales</taxon>
        <taxon>Anaerovoracaceae</taxon>
        <taxon>Sinanaerobacter</taxon>
    </lineage>
</organism>
<feature type="domain" description="Pyrrolysine biosynthesis protein PylD N-terminal" evidence="2">
    <location>
        <begin position="12"/>
        <end position="125"/>
    </location>
</feature>
<dbReference type="InterPro" id="IPR036291">
    <property type="entry name" value="NAD(P)-bd_dom_sf"/>
</dbReference>
<dbReference type="SUPFAM" id="SSF51735">
    <property type="entry name" value="NAD(P)-binding Rossmann-fold domains"/>
    <property type="match status" value="1"/>
</dbReference>
<feature type="domain" description="6-phosphogluconate dehydrogenase NADP-binding" evidence="1">
    <location>
        <begin position="154"/>
        <end position="202"/>
    </location>
</feature>
<dbReference type="Pfam" id="PF21455">
    <property type="entry name" value="PylD_N"/>
    <property type="match status" value="1"/>
</dbReference>
<dbReference type="AlphaFoldDB" id="A0A8J8B3Y9"/>
<dbReference type="InterPro" id="IPR048757">
    <property type="entry name" value="PylD_N"/>
</dbReference>
<evidence type="ECO:0000259" key="2">
    <source>
        <dbReference type="Pfam" id="PF21455"/>
    </source>
</evidence>
<dbReference type="Proteomes" id="UP000675664">
    <property type="component" value="Unassembled WGS sequence"/>
</dbReference>
<reference evidence="3" key="2">
    <citation type="submission" date="2021-04" db="EMBL/GenBank/DDBJ databases">
        <authorList>
            <person name="Liu J."/>
        </authorList>
    </citation>
    <scope>NUCLEOTIDE SEQUENCE</scope>
    <source>
        <strain evidence="3">BAD-6</strain>
    </source>
</reference>
<gene>
    <name evidence="3" type="primary">pylD</name>
    <name evidence="3" type="ORF">KCX82_13045</name>
</gene>